<evidence type="ECO:0000256" key="2">
    <source>
        <dbReference type="ARBA" id="ARBA00022801"/>
    </source>
</evidence>
<name>A0A1I8BP64_MELHA</name>
<evidence type="ECO:0000313" key="7">
    <source>
        <dbReference type="Proteomes" id="UP000095281"/>
    </source>
</evidence>
<dbReference type="WBParaSite" id="MhA1_Contig34.frz3.gene3">
    <property type="protein sequence ID" value="MhA1_Contig34.frz3.gene3"/>
    <property type="gene ID" value="MhA1_Contig34.frz3.gene3"/>
</dbReference>
<dbReference type="GO" id="GO:0005524">
    <property type="term" value="F:ATP binding"/>
    <property type="evidence" value="ECO:0007669"/>
    <property type="project" value="UniProtKB-KW"/>
</dbReference>
<dbReference type="Gene3D" id="3.40.50.300">
    <property type="entry name" value="P-loop containing nucleotide triphosphate hydrolases"/>
    <property type="match status" value="1"/>
</dbReference>
<evidence type="ECO:0000313" key="8">
    <source>
        <dbReference type="WBParaSite" id="MhA1_Contig34.frz3.gene3"/>
    </source>
</evidence>
<keyword evidence="7" id="KW-1185">Reference proteome</keyword>
<sequence length="575" mass="66497">MEIFENFGILKNYRKPECFNKKDQNTDIEMKESVQIIDINMKSAYNEFYRIYILNMAINSLCKFKDFATSKHEGLRKLFLECQGTWELQGIRKEEFEKEMYQTSTELPVDEEYFKLSDSVKYLIERYNQDYNAYVLYNEHVLPIENFYDGGLNLHSWLLENISLCNFTMVTPVQKFAIRILTQSSSCDSFGQQSYQNDLIAVAETGSGKTAAFLIPLIDRFLKNGIRGRRKTLKKEKKTTFFPKALILLPTQELAQQTFKEVMKLTYRTPIVPALIHGGGADNYDPQVASLHSGCDILVATPLRLIAMKNNEHINLSECIFLVLDESDRLLDSNFAEQTTEIIDQLPPKEKRTTVMFSATYSNKIVLLVKKFLKDDHIQSDLTESRYRCLPFHGDLGKGLRAKNLEAFKKGQIRLLIASDALSRGIDIKDITHVINYDTPQSLYFFNNLAKYLILAYQNYTHRIGRTARSGQKGTAITFVNEGSTIIMDLFNAANDKFKAPEEFYNHVQMLQQQQQQEEIANQVGTSQGVSQIDPYRSSFSSNTWFYDNPEDYTHKVETFGHNQERIHDDEYYDQ</sequence>
<protein>
    <submittedName>
        <fullName evidence="8">RNA helicase</fullName>
    </submittedName>
</protein>
<evidence type="ECO:0000259" key="6">
    <source>
        <dbReference type="PROSITE" id="PS51194"/>
    </source>
</evidence>
<dbReference type="InterPro" id="IPR014001">
    <property type="entry name" value="Helicase_ATP-bd"/>
</dbReference>
<dbReference type="PROSITE" id="PS51192">
    <property type="entry name" value="HELICASE_ATP_BIND_1"/>
    <property type="match status" value="1"/>
</dbReference>
<evidence type="ECO:0000256" key="3">
    <source>
        <dbReference type="ARBA" id="ARBA00022806"/>
    </source>
</evidence>
<dbReference type="GO" id="GO:0016787">
    <property type="term" value="F:hydrolase activity"/>
    <property type="evidence" value="ECO:0007669"/>
    <property type="project" value="UniProtKB-KW"/>
</dbReference>
<dbReference type="PANTHER" id="PTHR47959:SF1">
    <property type="entry name" value="ATP-DEPENDENT RNA HELICASE DBPA"/>
    <property type="match status" value="1"/>
</dbReference>
<dbReference type="CDD" id="cd18787">
    <property type="entry name" value="SF2_C_DEAD"/>
    <property type="match status" value="1"/>
</dbReference>
<evidence type="ECO:0000259" key="5">
    <source>
        <dbReference type="PROSITE" id="PS51192"/>
    </source>
</evidence>
<keyword evidence="3" id="KW-0347">Helicase</keyword>
<reference evidence="8" key="1">
    <citation type="submission" date="2016-11" db="UniProtKB">
        <authorList>
            <consortium name="WormBaseParasite"/>
        </authorList>
    </citation>
    <scope>IDENTIFICATION</scope>
</reference>
<dbReference type="InterPro" id="IPR027417">
    <property type="entry name" value="P-loop_NTPase"/>
</dbReference>
<dbReference type="Pfam" id="PF00270">
    <property type="entry name" value="DEAD"/>
    <property type="match status" value="1"/>
</dbReference>
<dbReference type="AlphaFoldDB" id="A0A1I8BP64"/>
<evidence type="ECO:0000256" key="4">
    <source>
        <dbReference type="ARBA" id="ARBA00022840"/>
    </source>
</evidence>
<dbReference type="SMART" id="SM00487">
    <property type="entry name" value="DEXDc"/>
    <property type="match status" value="1"/>
</dbReference>
<keyword evidence="2" id="KW-0378">Hydrolase</keyword>
<dbReference type="GO" id="GO:0003676">
    <property type="term" value="F:nucleic acid binding"/>
    <property type="evidence" value="ECO:0007669"/>
    <property type="project" value="InterPro"/>
</dbReference>
<dbReference type="PANTHER" id="PTHR47959">
    <property type="entry name" value="ATP-DEPENDENT RNA HELICASE RHLE-RELATED"/>
    <property type="match status" value="1"/>
</dbReference>
<proteinExistence type="predicted"/>
<organism evidence="7 8">
    <name type="scientific">Meloidogyne hapla</name>
    <name type="common">Root-knot nematode worm</name>
    <dbReference type="NCBI Taxonomy" id="6305"/>
    <lineage>
        <taxon>Eukaryota</taxon>
        <taxon>Metazoa</taxon>
        <taxon>Ecdysozoa</taxon>
        <taxon>Nematoda</taxon>
        <taxon>Chromadorea</taxon>
        <taxon>Rhabditida</taxon>
        <taxon>Tylenchina</taxon>
        <taxon>Tylenchomorpha</taxon>
        <taxon>Tylenchoidea</taxon>
        <taxon>Meloidogynidae</taxon>
        <taxon>Meloidogyninae</taxon>
        <taxon>Meloidogyne</taxon>
    </lineage>
</organism>
<dbReference type="InterPro" id="IPR011545">
    <property type="entry name" value="DEAD/DEAH_box_helicase_dom"/>
</dbReference>
<dbReference type="PROSITE" id="PS51194">
    <property type="entry name" value="HELICASE_CTER"/>
    <property type="match status" value="1"/>
</dbReference>
<keyword evidence="1" id="KW-0547">Nucleotide-binding</keyword>
<keyword evidence="4" id="KW-0067">ATP-binding</keyword>
<dbReference type="SUPFAM" id="SSF52540">
    <property type="entry name" value="P-loop containing nucleoside triphosphate hydrolases"/>
    <property type="match status" value="2"/>
</dbReference>
<feature type="domain" description="Helicase ATP-binding" evidence="5">
    <location>
        <begin position="190"/>
        <end position="379"/>
    </location>
</feature>
<accession>A0A1I8BP64</accession>
<feature type="domain" description="Helicase C-terminal" evidence="6">
    <location>
        <begin position="338"/>
        <end position="512"/>
    </location>
</feature>
<dbReference type="SMART" id="SM00490">
    <property type="entry name" value="HELICc"/>
    <property type="match status" value="1"/>
</dbReference>
<dbReference type="InterPro" id="IPR001650">
    <property type="entry name" value="Helicase_C-like"/>
</dbReference>
<dbReference type="GO" id="GO:0005829">
    <property type="term" value="C:cytosol"/>
    <property type="evidence" value="ECO:0007669"/>
    <property type="project" value="TreeGrafter"/>
</dbReference>
<dbReference type="GO" id="GO:0003724">
    <property type="term" value="F:RNA helicase activity"/>
    <property type="evidence" value="ECO:0007669"/>
    <property type="project" value="TreeGrafter"/>
</dbReference>
<dbReference type="Proteomes" id="UP000095281">
    <property type="component" value="Unplaced"/>
</dbReference>
<dbReference type="InterPro" id="IPR050079">
    <property type="entry name" value="DEAD_box_RNA_helicase"/>
</dbReference>
<evidence type="ECO:0000256" key="1">
    <source>
        <dbReference type="ARBA" id="ARBA00022741"/>
    </source>
</evidence>